<evidence type="ECO:0000256" key="2">
    <source>
        <dbReference type="ARBA" id="ARBA00023211"/>
    </source>
</evidence>
<dbReference type="InterPro" id="IPR026912">
    <property type="entry name" value="Adenine_deam_C"/>
</dbReference>
<dbReference type="InterPro" id="IPR006679">
    <property type="entry name" value="Adenine_deam"/>
</dbReference>
<dbReference type="RefSeq" id="WP_153571624.1">
    <property type="nucleotide sequence ID" value="NZ_CP045725.1"/>
</dbReference>
<evidence type="ECO:0000259" key="4">
    <source>
        <dbReference type="Pfam" id="PF01979"/>
    </source>
</evidence>
<evidence type="ECO:0000259" key="5">
    <source>
        <dbReference type="Pfam" id="PF13382"/>
    </source>
</evidence>
<keyword evidence="1 3" id="KW-0378">Hydrolase</keyword>
<dbReference type="Gene3D" id="3.20.20.140">
    <property type="entry name" value="Metal-dependent hydrolases"/>
    <property type="match status" value="1"/>
</dbReference>
<dbReference type="Proteomes" id="UP000386847">
    <property type="component" value="Chromosome"/>
</dbReference>
<dbReference type="EMBL" id="CP045725">
    <property type="protein sequence ID" value="QGF23097.1"/>
    <property type="molecule type" value="Genomic_DNA"/>
</dbReference>
<sequence>MREGSGREGSGRDGSGSVRANVVDIEGRRIRLADVEWSAGVITAITELGPETAGFGYLIPGFVDAHVHIESSLLAPTEFARMAVRHGTVASVSDPHEIANVLGVDGVRWMIDNAAATPFRVLFGAPSCVPATTFETAGARIGPEEVDALLALPDVGYLSEMMDFPGVLSGDAAVGAKIDAALRRGYPVDGHAPGVLGDQARAYAEAGISTDHECATLEEAEDKVAAGMLILIREGSAARNFEALHPLLDSHPGRIMLCSDDLHPSELMHGQIDRLVARAVAYGHDVFTVLAAACLTPQDHYGLDLGRLRLGDPFTAVLLDDLRDFRVRRTWIDGRRAAEDGTSLLPRLTAEPLNAFAAAPVRPQDLAVPGPAAAGSVGCRVITVTDGDLLTGSVLVDLPVRDGIVQPDPADDVLLITVVNRYRPAPPAVAFIRGFGFVRGAIASSVAHDSHNVIGVGTDAASLARAVNAVIEHRGGFAVADDETVEVLPLPIAGLMSDRPAEEVARSYQGLLSRVRTGLGSPLQAPFGTLSFMGLLVVPSLKVSDRGLFDGERFAFTEVVQPG</sequence>
<evidence type="ECO:0000256" key="1">
    <source>
        <dbReference type="ARBA" id="ARBA00022801"/>
    </source>
</evidence>
<name>A0A5Q2FBJ3_9ACTN</name>
<dbReference type="SUPFAM" id="SSF51556">
    <property type="entry name" value="Metallo-dependent hydrolases"/>
    <property type="match status" value="1"/>
</dbReference>
<evidence type="ECO:0000313" key="6">
    <source>
        <dbReference type="EMBL" id="QGF23097.1"/>
    </source>
</evidence>
<dbReference type="HAMAP" id="MF_01518">
    <property type="entry name" value="Adenine_deamin"/>
    <property type="match status" value="1"/>
</dbReference>
<dbReference type="PANTHER" id="PTHR11113">
    <property type="entry name" value="N-ACETYLGLUCOSAMINE-6-PHOSPHATE DEACETYLASE"/>
    <property type="match status" value="1"/>
</dbReference>
<keyword evidence="7" id="KW-1185">Reference proteome</keyword>
<dbReference type="Pfam" id="PF13382">
    <property type="entry name" value="Adenine_deam_C"/>
    <property type="match status" value="1"/>
</dbReference>
<dbReference type="NCBIfam" id="TIGR01178">
    <property type="entry name" value="ade"/>
    <property type="match status" value="1"/>
</dbReference>
<feature type="domain" description="Amidohydrolase-related" evidence="4">
    <location>
        <begin position="57"/>
        <end position="335"/>
    </location>
</feature>
<dbReference type="InterPro" id="IPR006680">
    <property type="entry name" value="Amidohydro-rel"/>
</dbReference>
<evidence type="ECO:0000313" key="7">
    <source>
        <dbReference type="Proteomes" id="UP000386847"/>
    </source>
</evidence>
<proteinExistence type="inferred from homology"/>
<evidence type="ECO:0000256" key="3">
    <source>
        <dbReference type="HAMAP-Rule" id="MF_01518"/>
    </source>
</evidence>
<comment type="similarity">
    <text evidence="3">Belongs to the metallo-dependent hydrolases superfamily. Adenine deaminase family.</text>
</comment>
<dbReference type="GO" id="GO:0006146">
    <property type="term" value="P:adenine catabolic process"/>
    <property type="evidence" value="ECO:0007669"/>
    <property type="project" value="InterPro"/>
</dbReference>
<dbReference type="InterPro" id="IPR032466">
    <property type="entry name" value="Metal_Hydrolase"/>
</dbReference>
<keyword evidence="2 3" id="KW-0464">Manganese</keyword>
<dbReference type="GO" id="GO:0000034">
    <property type="term" value="F:adenine deaminase activity"/>
    <property type="evidence" value="ECO:0007669"/>
    <property type="project" value="UniProtKB-UniRule"/>
</dbReference>
<dbReference type="CDD" id="cd01295">
    <property type="entry name" value="AdeC"/>
    <property type="match status" value="1"/>
</dbReference>
<reference evidence="6 7" key="1">
    <citation type="submission" date="2019-10" db="EMBL/GenBank/DDBJ databases">
        <title>Genomic analysis of Raineyella sp. CBA3103.</title>
        <authorList>
            <person name="Roh S.W."/>
        </authorList>
    </citation>
    <scope>NUCLEOTIDE SEQUENCE [LARGE SCALE GENOMIC DNA]</scope>
    <source>
        <strain evidence="6 7">CBA3103</strain>
    </source>
</reference>
<dbReference type="Pfam" id="PF01979">
    <property type="entry name" value="Amidohydro_1"/>
    <property type="match status" value="1"/>
</dbReference>
<protein>
    <recommendedName>
        <fullName evidence="3">Adenine deaminase</fullName>
        <shortName evidence="3">Adenase</shortName>
        <shortName evidence="3">Adenine aminase</shortName>
        <ecNumber evidence="3">3.5.4.2</ecNumber>
    </recommendedName>
</protein>
<dbReference type="KEGG" id="rain:Rai3103_04805"/>
<comment type="cofactor">
    <cofactor evidence="3">
        <name>Mn(2+)</name>
        <dbReference type="ChEBI" id="CHEBI:29035"/>
    </cofactor>
</comment>
<accession>A0A5Q2FBJ3</accession>
<organism evidence="6 7">
    <name type="scientific">Raineyella fluvialis</name>
    <dbReference type="NCBI Taxonomy" id="2662261"/>
    <lineage>
        <taxon>Bacteria</taxon>
        <taxon>Bacillati</taxon>
        <taxon>Actinomycetota</taxon>
        <taxon>Actinomycetes</taxon>
        <taxon>Propionibacteriales</taxon>
        <taxon>Propionibacteriaceae</taxon>
        <taxon>Raineyella</taxon>
    </lineage>
</organism>
<dbReference type="PANTHER" id="PTHR11113:SF2">
    <property type="entry name" value="ADENINE DEAMINASE"/>
    <property type="match status" value="1"/>
</dbReference>
<comment type="catalytic activity">
    <reaction evidence="3">
        <text>adenine + H2O + H(+) = hypoxanthine + NH4(+)</text>
        <dbReference type="Rhea" id="RHEA:23688"/>
        <dbReference type="ChEBI" id="CHEBI:15377"/>
        <dbReference type="ChEBI" id="CHEBI:15378"/>
        <dbReference type="ChEBI" id="CHEBI:16708"/>
        <dbReference type="ChEBI" id="CHEBI:17368"/>
        <dbReference type="ChEBI" id="CHEBI:28938"/>
        <dbReference type="EC" id="3.5.4.2"/>
    </reaction>
</comment>
<dbReference type="EC" id="3.5.4.2" evidence="3"/>
<feature type="domain" description="Adenine deaminase C-terminal" evidence="5">
    <location>
        <begin position="389"/>
        <end position="554"/>
    </location>
</feature>
<gene>
    <name evidence="3 6" type="primary">ade</name>
    <name evidence="6" type="ORF">Rai3103_04805</name>
</gene>
<dbReference type="AlphaFoldDB" id="A0A5Q2FBJ3"/>